<dbReference type="InterPro" id="IPR036097">
    <property type="entry name" value="HisK_dim/P_sf"/>
</dbReference>
<evidence type="ECO:0000313" key="19">
    <source>
        <dbReference type="EMBL" id="QDL56314.1"/>
    </source>
</evidence>
<dbReference type="Gene3D" id="3.30.565.10">
    <property type="entry name" value="Histidine kinase-like ATPase, C-terminal domain"/>
    <property type="match status" value="1"/>
</dbReference>
<evidence type="ECO:0000256" key="13">
    <source>
        <dbReference type="ARBA" id="ARBA00068150"/>
    </source>
</evidence>
<dbReference type="FunFam" id="1.10.287.130:FF:000002">
    <property type="entry name" value="Two-component osmosensing histidine kinase"/>
    <property type="match status" value="1"/>
</dbReference>
<feature type="domain" description="Histidine kinase" evidence="17">
    <location>
        <begin position="268"/>
        <end position="484"/>
    </location>
</feature>
<dbReference type="PANTHER" id="PTHR45339">
    <property type="entry name" value="HYBRID SIGNAL TRANSDUCTION HISTIDINE KINASE J"/>
    <property type="match status" value="1"/>
</dbReference>
<evidence type="ECO:0000256" key="8">
    <source>
        <dbReference type="ARBA" id="ARBA00022840"/>
    </source>
</evidence>
<keyword evidence="16" id="KW-0472">Membrane</keyword>
<dbReference type="Pfam" id="PF00512">
    <property type="entry name" value="HisKA"/>
    <property type="match status" value="1"/>
</dbReference>
<feature type="modified residue" description="4-aspartylphosphate" evidence="15">
    <location>
        <position position="580"/>
    </location>
</feature>
<keyword evidence="10" id="KW-0843">Virulence</keyword>
<dbReference type="PANTHER" id="PTHR45339:SF1">
    <property type="entry name" value="HYBRID SIGNAL TRANSDUCTION HISTIDINE KINASE J"/>
    <property type="match status" value="1"/>
</dbReference>
<keyword evidence="3 15" id="KW-0597">Phosphoprotein</keyword>
<dbReference type="EC" id="2.7.13.3" evidence="2"/>
<organism evidence="19 20">
    <name type="scientific">Rhodoferax aquaticus</name>
    <dbReference type="NCBI Taxonomy" id="2527691"/>
    <lineage>
        <taxon>Bacteria</taxon>
        <taxon>Pseudomonadati</taxon>
        <taxon>Pseudomonadota</taxon>
        <taxon>Betaproteobacteria</taxon>
        <taxon>Burkholderiales</taxon>
        <taxon>Comamonadaceae</taxon>
        <taxon>Rhodoferax</taxon>
    </lineage>
</organism>
<evidence type="ECO:0000259" key="18">
    <source>
        <dbReference type="PROSITE" id="PS50110"/>
    </source>
</evidence>
<feature type="transmembrane region" description="Helical" evidence="16">
    <location>
        <begin position="206"/>
        <end position="228"/>
    </location>
</feature>
<dbReference type="Pfam" id="PF02518">
    <property type="entry name" value="HATPase_c"/>
    <property type="match status" value="1"/>
</dbReference>
<keyword evidence="4" id="KW-0808">Transferase</keyword>
<dbReference type="SUPFAM" id="SSF55874">
    <property type="entry name" value="ATPase domain of HSP90 chaperone/DNA topoisomerase II/histidine kinase"/>
    <property type="match status" value="1"/>
</dbReference>
<keyword evidence="6" id="KW-0547">Nucleotide-binding</keyword>
<dbReference type="AlphaFoldDB" id="A0A515EUF4"/>
<dbReference type="InterPro" id="IPR005467">
    <property type="entry name" value="His_kinase_dom"/>
</dbReference>
<dbReference type="CDD" id="cd17546">
    <property type="entry name" value="REC_hyHK_CKI1_RcsC-like"/>
    <property type="match status" value="1"/>
</dbReference>
<dbReference type="InterPro" id="IPR001789">
    <property type="entry name" value="Sig_transdc_resp-reg_receiver"/>
</dbReference>
<sequence length="655" mass="71173">MQLKSKNLAVLLWSALKNHTTRAFAALTFVVLSVALALTWKLLVQSNQEGIVNATKAASMAITEVMVSEAWNEIRPLLLLDEESVVAIKANPYMDQIDAAVRKFSRQTDIVKVKIFDLRGVTQYSSEFRQIGENKAASSGFSSAVQGVATSELSFRQSFESFGRTLQEVNLVSSYVPVVEGENRVAVLEIYTDRSSEFAHMRAQQWGLLLGLGAIYVVLYVVLLFVFWSSERARLRHVGSLQELATQNESARLAAEQNTRLKSQFLATMSHEIRTPMNGVIGMAHLLAETPLTPVQSGYVHDIVNSGESLLAIINDILDISKIEAGKMEFEHATFDLPELVQSVHALLMLRADQKGIGLHVDLDDASTHCFVGDALRTRQVLLNLVSNAVKFTDHGQVNITVQRQAAGVRFSVSDTGIGMDAQEVAQLFQSFTQVDGSATRRFGGTGLGLAISKKLVEGMQGAIGVDSHKGVGTTFYFDLPLQIDPSRSAVMRSAPAANAPKSLMAVPAAAPSDAAPKVMLVSAAPMVKGKLLLVEDHPVNQKLAATLLQRMGFEVDIAQDGSLGVDMAERQRYDAILMDVQMPVMNGLEATRAIRQGTGQNQGGWIIGLTANAMESDREECLSAGMNDFLSKPLRKEDLTAAVSRIPKAIHPTP</sequence>
<keyword evidence="8" id="KW-0067">ATP-binding</keyword>
<dbReference type="InterPro" id="IPR003594">
    <property type="entry name" value="HATPase_dom"/>
</dbReference>
<dbReference type="EMBL" id="CP036282">
    <property type="protein sequence ID" value="QDL56314.1"/>
    <property type="molecule type" value="Genomic_DNA"/>
</dbReference>
<evidence type="ECO:0000256" key="4">
    <source>
        <dbReference type="ARBA" id="ARBA00022679"/>
    </source>
</evidence>
<evidence type="ECO:0000256" key="1">
    <source>
        <dbReference type="ARBA" id="ARBA00000085"/>
    </source>
</evidence>
<dbReference type="RefSeq" id="WP_142813753.1">
    <property type="nucleotide sequence ID" value="NZ_CP036282.1"/>
</dbReference>
<dbReference type="SMART" id="SM00387">
    <property type="entry name" value="HATPase_c"/>
    <property type="match status" value="1"/>
</dbReference>
<keyword evidence="7" id="KW-0418">Kinase</keyword>
<dbReference type="Gene3D" id="1.10.287.130">
    <property type="match status" value="1"/>
</dbReference>
<dbReference type="Proteomes" id="UP000317365">
    <property type="component" value="Chromosome"/>
</dbReference>
<evidence type="ECO:0000256" key="15">
    <source>
        <dbReference type="PROSITE-ProRule" id="PRU00169"/>
    </source>
</evidence>
<evidence type="ECO:0000256" key="10">
    <source>
        <dbReference type="ARBA" id="ARBA00023026"/>
    </source>
</evidence>
<comment type="function">
    <text evidence="11">Member of the two-component regulatory system BvgS/BvgA. Phosphorylates BvgA via a four-step phosphorelay in response to environmental signals.</text>
</comment>
<dbReference type="GO" id="GO:0000155">
    <property type="term" value="F:phosphorelay sensor kinase activity"/>
    <property type="evidence" value="ECO:0007669"/>
    <property type="project" value="InterPro"/>
</dbReference>
<evidence type="ECO:0000256" key="3">
    <source>
        <dbReference type="ARBA" id="ARBA00022553"/>
    </source>
</evidence>
<reference evidence="20" key="2">
    <citation type="journal article" date="2020" name="Int. J. Syst. Evol. Microbiol.">
        <title>Genomic insights into a novel species Rhodoferax aquaticus sp. nov., isolated from freshwater.</title>
        <authorList>
            <person name="Li T."/>
            <person name="Zhuo Y."/>
            <person name="Jin C.Z."/>
            <person name="Wu X."/>
            <person name="Ko S.R."/>
            <person name="Jin F.J."/>
            <person name="Ahn C.Y."/>
            <person name="Oh H.M."/>
            <person name="Lee H.G."/>
            <person name="Jin L."/>
        </authorList>
    </citation>
    <scope>NUCLEOTIDE SEQUENCE [LARGE SCALE GENOMIC DNA]</scope>
    <source>
        <strain evidence="20">Gr-4</strain>
    </source>
</reference>
<evidence type="ECO:0000256" key="6">
    <source>
        <dbReference type="ARBA" id="ARBA00022741"/>
    </source>
</evidence>
<keyword evidence="16" id="KW-1133">Transmembrane helix</keyword>
<dbReference type="PROSITE" id="PS50110">
    <property type="entry name" value="RESPONSE_REGULATORY"/>
    <property type="match status" value="1"/>
</dbReference>
<protein>
    <recommendedName>
        <fullName evidence="13">Sensory/regulatory protein RpfC</fullName>
        <ecNumber evidence="2">2.7.13.3</ecNumber>
    </recommendedName>
    <alternativeName>
        <fullName evidence="14">Virulence sensor protein BvgS</fullName>
    </alternativeName>
</protein>
<dbReference type="Gene3D" id="3.40.50.2300">
    <property type="match status" value="1"/>
</dbReference>
<dbReference type="PROSITE" id="PS50109">
    <property type="entry name" value="HIS_KIN"/>
    <property type="match status" value="1"/>
</dbReference>
<comment type="catalytic activity">
    <reaction evidence="1">
        <text>ATP + protein L-histidine = ADP + protein N-phospho-L-histidine.</text>
        <dbReference type="EC" id="2.7.13.3"/>
    </reaction>
</comment>
<dbReference type="SMART" id="SM00388">
    <property type="entry name" value="HisKA"/>
    <property type="match status" value="1"/>
</dbReference>
<dbReference type="InterPro" id="IPR003661">
    <property type="entry name" value="HisK_dim/P_dom"/>
</dbReference>
<dbReference type="GO" id="GO:0005524">
    <property type="term" value="F:ATP binding"/>
    <property type="evidence" value="ECO:0007669"/>
    <property type="project" value="UniProtKB-KW"/>
</dbReference>
<feature type="transmembrane region" description="Helical" evidence="16">
    <location>
        <begin position="20"/>
        <end position="40"/>
    </location>
</feature>
<evidence type="ECO:0000256" key="9">
    <source>
        <dbReference type="ARBA" id="ARBA00023012"/>
    </source>
</evidence>
<dbReference type="CDD" id="cd16922">
    <property type="entry name" value="HATPase_EvgS-ArcB-TorS-like"/>
    <property type="match status" value="1"/>
</dbReference>
<evidence type="ECO:0000256" key="2">
    <source>
        <dbReference type="ARBA" id="ARBA00012438"/>
    </source>
</evidence>
<feature type="domain" description="Response regulatory" evidence="18">
    <location>
        <begin position="531"/>
        <end position="648"/>
    </location>
</feature>
<comment type="subunit">
    <text evidence="12">At low DSF concentrations, interacts with RpfF.</text>
</comment>
<keyword evidence="9" id="KW-0902">Two-component regulatory system</keyword>
<gene>
    <name evidence="19" type="ORF">EXZ61_20330</name>
</gene>
<accession>A0A515EUF4</accession>
<dbReference type="KEGG" id="rhg:EXZ61_20330"/>
<evidence type="ECO:0000256" key="14">
    <source>
        <dbReference type="ARBA" id="ARBA00070152"/>
    </source>
</evidence>
<dbReference type="InterPro" id="IPR011006">
    <property type="entry name" value="CheY-like_superfamily"/>
</dbReference>
<keyword evidence="20" id="KW-1185">Reference proteome</keyword>
<keyword evidence="16" id="KW-0812">Transmembrane</keyword>
<dbReference type="InterPro" id="IPR004358">
    <property type="entry name" value="Sig_transdc_His_kin-like_C"/>
</dbReference>
<dbReference type="Pfam" id="PF00072">
    <property type="entry name" value="Response_reg"/>
    <property type="match status" value="1"/>
</dbReference>
<dbReference type="SMART" id="SM00448">
    <property type="entry name" value="REC"/>
    <property type="match status" value="1"/>
</dbReference>
<evidence type="ECO:0000313" key="20">
    <source>
        <dbReference type="Proteomes" id="UP000317365"/>
    </source>
</evidence>
<evidence type="ECO:0000256" key="7">
    <source>
        <dbReference type="ARBA" id="ARBA00022777"/>
    </source>
</evidence>
<dbReference type="SUPFAM" id="SSF52172">
    <property type="entry name" value="CheY-like"/>
    <property type="match status" value="1"/>
</dbReference>
<dbReference type="CDD" id="cd00082">
    <property type="entry name" value="HisKA"/>
    <property type="match status" value="1"/>
</dbReference>
<evidence type="ECO:0000256" key="5">
    <source>
        <dbReference type="ARBA" id="ARBA00022729"/>
    </source>
</evidence>
<evidence type="ECO:0000256" key="11">
    <source>
        <dbReference type="ARBA" id="ARBA00058004"/>
    </source>
</evidence>
<evidence type="ECO:0000256" key="16">
    <source>
        <dbReference type="SAM" id="Phobius"/>
    </source>
</evidence>
<dbReference type="SUPFAM" id="SSF47384">
    <property type="entry name" value="Homodimeric domain of signal transducing histidine kinase"/>
    <property type="match status" value="1"/>
</dbReference>
<keyword evidence="5" id="KW-0732">Signal</keyword>
<dbReference type="PRINTS" id="PR00344">
    <property type="entry name" value="BCTRLSENSOR"/>
</dbReference>
<dbReference type="InterPro" id="IPR036890">
    <property type="entry name" value="HATPase_C_sf"/>
</dbReference>
<evidence type="ECO:0000256" key="12">
    <source>
        <dbReference type="ARBA" id="ARBA00064003"/>
    </source>
</evidence>
<name>A0A515EUF4_9BURK</name>
<proteinExistence type="predicted"/>
<reference evidence="20" key="1">
    <citation type="submission" date="2019-02" db="EMBL/GenBank/DDBJ databases">
        <title>Complete genome sequence of Rhodoferax sp. Gr-4.</title>
        <authorList>
            <person name="Jin L."/>
        </authorList>
    </citation>
    <scope>NUCLEOTIDE SEQUENCE [LARGE SCALE GENOMIC DNA]</scope>
    <source>
        <strain evidence="20">Gr-4</strain>
    </source>
</reference>
<evidence type="ECO:0000259" key="17">
    <source>
        <dbReference type="PROSITE" id="PS50109"/>
    </source>
</evidence>
<dbReference type="FunFam" id="3.30.565.10:FF:000010">
    <property type="entry name" value="Sensor histidine kinase RcsC"/>
    <property type="match status" value="1"/>
</dbReference>